<dbReference type="GO" id="GO:0003700">
    <property type="term" value="F:DNA-binding transcription factor activity"/>
    <property type="evidence" value="ECO:0007669"/>
    <property type="project" value="InterPro"/>
</dbReference>
<dbReference type="Gene3D" id="1.10.10.10">
    <property type="entry name" value="Winged helix-like DNA-binding domain superfamily/Winged helix DNA-binding domain"/>
    <property type="match status" value="1"/>
</dbReference>
<comment type="caution">
    <text evidence="2">The sequence shown here is derived from an EMBL/GenBank/DDBJ whole genome shotgun (WGS) entry which is preliminary data.</text>
</comment>
<dbReference type="Pfam" id="PF12840">
    <property type="entry name" value="HTH_20"/>
    <property type="match status" value="1"/>
</dbReference>
<sequence>MVERESPPMDQIFHALSDATRRAMLRDLAGGERTIGELAAPHAMTLAAASKHIKVLEKAGLIDRQVQWRTHTCRLNAAPLAAAQQELAFYERFWTDRLDTLERLLREDDAKPNTGDTE</sequence>
<reference evidence="2 3" key="1">
    <citation type="journal article" date="2011" name="Syst. Appl. Microbiol.">
        <title>Defluviimonas denitrificans gen. nov., sp. nov., and Pararhodobacter aggregans gen. nov., sp. nov., non-phototrophic Rhodobacteraceae from the biofilter of a marine aquaculture.</title>
        <authorList>
            <person name="Foesel B.U."/>
            <person name="Drake H.L."/>
            <person name="Schramm A."/>
        </authorList>
    </citation>
    <scope>NUCLEOTIDE SEQUENCE [LARGE SCALE GENOMIC DNA]</scope>
    <source>
        <strain evidence="2 3">D1-19</strain>
    </source>
</reference>
<dbReference type="Proteomes" id="UP000244810">
    <property type="component" value="Unassembled WGS sequence"/>
</dbReference>
<evidence type="ECO:0000259" key="1">
    <source>
        <dbReference type="PROSITE" id="PS50987"/>
    </source>
</evidence>
<dbReference type="PANTHER" id="PTHR38600">
    <property type="entry name" value="TRANSCRIPTIONAL REGULATORY PROTEIN"/>
    <property type="match status" value="1"/>
</dbReference>
<dbReference type="InterPro" id="IPR011991">
    <property type="entry name" value="ArsR-like_HTH"/>
</dbReference>
<feature type="domain" description="HTH arsR-type" evidence="1">
    <location>
        <begin position="1"/>
        <end position="95"/>
    </location>
</feature>
<dbReference type="OrthoDB" id="9790747at2"/>
<dbReference type="SMART" id="SM00418">
    <property type="entry name" value="HTH_ARSR"/>
    <property type="match status" value="1"/>
</dbReference>
<dbReference type="SUPFAM" id="SSF46785">
    <property type="entry name" value="Winged helix' DNA-binding domain"/>
    <property type="match status" value="1"/>
</dbReference>
<dbReference type="NCBIfam" id="NF033788">
    <property type="entry name" value="HTH_metalloreg"/>
    <property type="match status" value="1"/>
</dbReference>
<name>A0A2T7UNV7_9RHOB</name>
<dbReference type="AlphaFoldDB" id="A0A2T7UNV7"/>
<dbReference type="InterPro" id="IPR001845">
    <property type="entry name" value="HTH_ArsR_DNA-bd_dom"/>
</dbReference>
<dbReference type="CDD" id="cd00090">
    <property type="entry name" value="HTH_ARSR"/>
    <property type="match status" value="1"/>
</dbReference>
<dbReference type="EMBL" id="QDDR01000009">
    <property type="protein sequence ID" value="PVE46393.1"/>
    <property type="molecule type" value="Genomic_DNA"/>
</dbReference>
<keyword evidence="3" id="KW-1185">Reference proteome</keyword>
<dbReference type="PROSITE" id="PS50987">
    <property type="entry name" value="HTH_ARSR_2"/>
    <property type="match status" value="1"/>
</dbReference>
<dbReference type="InterPro" id="IPR036390">
    <property type="entry name" value="WH_DNA-bd_sf"/>
</dbReference>
<dbReference type="InterPro" id="IPR036388">
    <property type="entry name" value="WH-like_DNA-bd_sf"/>
</dbReference>
<proteinExistence type="predicted"/>
<accession>A0A2T7UNV7</accession>
<organism evidence="2 3">
    <name type="scientific">Pararhodobacter aggregans</name>
    <dbReference type="NCBI Taxonomy" id="404875"/>
    <lineage>
        <taxon>Bacteria</taxon>
        <taxon>Pseudomonadati</taxon>
        <taxon>Pseudomonadota</taxon>
        <taxon>Alphaproteobacteria</taxon>
        <taxon>Rhodobacterales</taxon>
        <taxon>Paracoccaceae</taxon>
        <taxon>Pararhodobacter</taxon>
    </lineage>
</organism>
<gene>
    <name evidence="2" type="ORF">DDE23_17285</name>
</gene>
<protein>
    <submittedName>
        <fullName evidence="2">Transcriptional regulator</fullName>
    </submittedName>
</protein>
<dbReference type="PANTHER" id="PTHR38600:SF2">
    <property type="entry name" value="SLL0088 PROTEIN"/>
    <property type="match status" value="1"/>
</dbReference>
<evidence type="ECO:0000313" key="3">
    <source>
        <dbReference type="Proteomes" id="UP000244810"/>
    </source>
</evidence>
<evidence type="ECO:0000313" key="2">
    <source>
        <dbReference type="EMBL" id="PVE46393.1"/>
    </source>
</evidence>